<dbReference type="PROSITE" id="PS50053">
    <property type="entry name" value="UBIQUITIN_2"/>
    <property type="match status" value="1"/>
</dbReference>
<evidence type="ECO:0000313" key="3">
    <source>
        <dbReference type="Proteomes" id="UP000000759"/>
    </source>
</evidence>
<evidence type="ECO:0000259" key="1">
    <source>
        <dbReference type="PROSITE" id="PS50053"/>
    </source>
</evidence>
<reference evidence="2 3" key="1">
    <citation type="journal article" date="2008" name="Nature">
        <title>The Phaeodactylum genome reveals the evolutionary history of diatom genomes.</title>
        <authorList>
            <person name="Bowler C."/>
            <person name="Allen A.E."/>
            <person name="Badger J.H."/>
            <person name="Grimwood J."/>
            <person name="Jabbari K."/>
            <person name="Kuo A."/>
            <person name="Maheswari U."/>
            <person name="Martens C."/>
            <person name="Maumus F."/>
            <person name="Otillar R.P."/>
            <person name="Rayko E."/>
            <person name="Salamov A."/>
            <person name="Vandepoele K."/>
            <person name="Beszteri B."/>
            <person name="Gruber A."/>
            <person name="Heijde M."/>
            <person name="Katinka M."/>
            <person name="Mock T."/>
            <person name="Valentin K."/>
            <person name="Verret F."/>
            <person name="Berges J.A."/>
            <person name="Brownlee C."/>
            <person name="Cadoret J.P."/>
            <person name="Chiovitti A."/>
            <person name="Choi C.J."/>
            <person name="Coesel S."/>
            <person name="De Martino A."/>
            <person name="Detter J.C."/>
            <person name="Durkin C."/>
            <person name="Falciatore A."/>
            <person name="Fournet J."/>
            <person name="Haruta M."/>
            <person name="Huysman M.J."/>
            <person name="Jenkins B.D."/>
            <person name="Jiroutova K."/>
            <person name="Jorgensen R.E."/>
            <person name="Joubert Y."/>
            <person name="Kaplan A."/>
            <person name="Kroger N."/>
            <person name="Kroth P.G."/>
            <person name="La Roche J."/>
            <person name="Lindquist E."/>
            <person name="Lommer M."/>
            <person name="Martin-Jezequel V."/>
            <person name="Lopez P.J."/>
            <person name="Lucas S."/>
            <person name="Mangogna M."/>
            <person name="McGinnis K."/>
            <person name="Medlin L.K."/>
            <person name="Montsant A."/>
            <person name="Oudot-Le Secq M.P."/>
            <person name="Napoli C."/>
            <person name="Obornik M."/>
            <person name="Parker M.S."/>
            <person name="Petit J.L."/>
            <person name="Porcel B.M."/>
            <person name="Poulsen N."/>
            <person name="Robison M."/>
            <person name="Rychlewski L."/>
            <person name="Rynearson T.A."/>
            <person name="Schmutz J."/>
            <person name="Shapiro H."/>
            <person name="Siaut M."/>
            <person name="Stanley M."/>
            <person name="Sussman M.R."/>
            <person name="Taylor A.R."/>
            <person name="Vardi A."/>
            <person name="von Dassow P."/>
            <person name="Vyverman W."/>
            <person name="Willis A."/>
            <person name="Wyrwicz L.S."/>
            <person name="Rokhsar D.S."/>
            <person name="Weissenbach J."/>
            <person name="Armbrust E.V."/>
            <person name="Green B.R."/>
            <person name="Van de Peer Y."/>
            <person name="Grigoriev I.V."/>
        </authorList>
    </citation>
    <scope>NUCLEOTIDE SEQUENCE [LARGE SCALE GENOMIC DNA]</scope>
    <source>
        <strain evidence="2 3">CCAP 1055/1</strain>
    </source>
</reference>
<dbReference type="SMART" id="SM00213">
    <property type="entry name" value="UBQ"/>
    <property type="match status" value="1"/>
</dbReference>
<accession>B7G847</accession>
<dbReference type="Proteomes" id="UP000000759">
    <property type="component" value="Chromosome 19"/>
</dbReference>
<sequence length="101" mass="11111">MSSTKLYLRVERRNQTFCLLCETSDTIASLKTQLALAASQHSTDGVDADQMRLLLDTTVLEDDSTIAGLELKDDAVLYLVYAVADNEYESVDVVSTAFQEG</sequence>
<dbReference type="SUPFAM" id="SSF54236">
    <property type="entry name" value="Ubiquitin-like"/>
    <property type="match status" value="1"/>
</dbReference>
<reference evidence="3" key="2">
    <citation type="submission" date="2008-08" db="EMBL/GenBank/DDBJ databases">
        <authorList>
            <consortium name="Diatom Consortium"/>
            <person name="Grigoriev I."/>
            <person name="Grimwood J."/>
            <person name="Kuo A."/>
            <person name="Otillar R.P."/>
            <person name="Salamov A."/>
            <person name="Detter J.C."/>
            <person name="Lindquist E."/>
            <person name="Shapiro H."/>
            <person name="Lucas S."/>
            <person name="Glavina del Rio T."/>
            <person name="Pitluck S."/>
            <person name="Rokhsar D."/>
            <person name="Bowler C."/>
        </authorList>
    </citation>
    <scope>GENOME REANNOTATION</scope>
    <source>
        <strain evidence="3">CCAP 1055/1</strain>
    </source>
</reference>
<feature type="domain" description="Ubiquitin-like" evidence="1">
    <location>
        <begin position="4"/>
        <end position="80"/>
    </location>
</feature>
<keyword evidence="3" id="KW-1185">Reference proteome</keyword>
<gene>
    <name evidence="2" type="ORF">PHATRDRAFT_39252</name>
</gene>
<dbReference type="EMBL" id="CM000621">
    <property type="protein sequence ID" value="EEC44976.1"/>
    <property type="molecule type" value="Genomic_DNA"/>
</dbReference>
<dbReference type="KEGG" id="pti:PHATRDRAFT_39252"/>
<dbReference type="PANTHER" id="PTHR47725:SF2">
    <property type="entry name" value="UBIQUITIN-LIKE DOMAIN-CONTAINING PROTEIN"/>
    <property type="match status" value="1"/>
</dbReference>
<name>B7G847_PHATC</name>
<dbReference type="CDD" id="cd17039">
    <property type="entry name" value="Ubl_ubiquitin_like"/>
    <property type="match status" value="1"/>
</dbReference>
<dbReference type="OrthoDB" id="428577at2759"/>
<dbReference type="Gene3D" id="3.10.20.90">
    <property type="entry name" value="Phosphatidylinositol 3-kinase Catalytic Subunit, Chain A, domain 1"/>
    <property type="match status" value="1"/>
</dbReference>
<dbReference type="Pfam" id="PF00240">
    <property type="entry name" value="ubiquitin"/>
    <property type="match status" value="1"/>
</dbReference>
<protein>
    <recommendedName>
        <fullName evidence="1">Ubiquitin-like domain-containing protein</fullName>
    </recommendedName>
</protein>
<dbReference type="PaxDb" id="2850-Phatr39252"/>
<dbReference type="InParanoid" id="B7G847"/>
<dbReference type="InterPro" id="IPR000626">
    <property type="entry name" value="Ubiquitin-like_dom"/>
</dbReference>
<proteinExistence type="predicted"/>
<dbReference type="GeneID" id="7195188"/>
<dbReference type="AlphaFoldDB" id="B7G847"/>
<evidence type="ECO:0000313" key="2">
    <source>
        <dbReference type="EMBL" id="EEC44976.1"/>
    </source>
</evidence>
<organism evidence="2 3">
    <name type="scientific">Phaeodactylum tricornutum (strain CCAP 1055/1)</name>
    <dbReference type="NCBI Taxonomy" id="556484"/>
    <lineage>
        <taxon>Eukaryota</taxon>
        <taxon>Sar</taxon>
        <taxon>Stramenopiles</taxon>
        <taxon>Ochrophyta</taxon>
        <taxon>Bacillariophyta</taxon>
        <taxon>Bacillariophyceae</taxon>
        <taxon>Bacillariophycidae</taxon>
        <taxon>Naviculales</taxon>
        <taxon>Phaeodactylaceae</taxon>
        <taxon>Phaeodactylum</taxon>
    </lineage>
</organism>
<dbReference type="InterPro" id="IPR029071">
    <property type="entry name" value="Ubiquitin-like_domsf"/>
</dbReference>
<dbReference type="PANTHER" id="PTHR47725">
    <property type="entry name" value="OS03G0364000 PROTEIN"/>
    <property type="match status" value="1"/>
</dbReference>
<dbReference type="RefSeq" id="XP_002183276.1">
    <property type="nucleotide sequence ID" value="XM_002183240.1"/>
</dbReference>